<dbReference type="Proteomes" id="UP000326759">
    <property type="component" value="Unassembled WGS sequence"/>
</dbReference>
<evidence type="ECO:0000313" key="2">
    <source>
        <dbReference type="EMBL" id="KAB7497280.1"/>
    </source>
</evidence>
<protein>
    <submittedName>
        <fullName evidence="2">Uncharacterized protein</fullName>
    </submittedName>
</protein>
<organism evidence="2 3">
    <name type="scientific">Armadillidium nasatum</name>
    <dbReference type="NCBI Taxonomy" id="96803"/>
    <lineage>
        <taxon>Eukaryota</taxon>
        <taxon>Metazoa</taxon>
        <taxon>Ecdysozoa</taxon>
        <taxon>Arthropoda</taxon>
        <taxon>Crustacea</taxon>
        <taxon>Multicrustacea</taxon>
        <taxon>Malacostraca</taxon>
        <taxon>Eumalacostraca</taxon>
        <taxon>Peracarida</taxon>
        <taxon>Isopoda</taxon>
        <taxon>Oniscidea</taxon>
        <taxon>Crinocheta</taxon>
        <taxon>Armadillidiidae</taxon>
        <taxon>Armadillidium</taxon>
    </lineage>
</organism>
<reference evidence="2 3" key="1">
    <citation type="journal article" date="2019" name="PLoS Biol.">
        <title>Sex chromosomes control vertical transmission of feminizing Wolbachia symbionts in an isopod.</title>
        <authorList>
            <person name="Becking T."/>
            <person name="Chebbi M.A."/>
            <person name="Giraud I."/>
            <person name="Moumen B."/>
            <person name="Laverre T."/>
            <person name="Caubet Y."/>
            <person name="Peccoud J."/>
            <person name="Gilbert C."/>
            <person name="Cordaux R."/>
        </authorList>
    </citation>
    <scope>NUCLEOTIDE SEQUENCE [LARGE SCALE GENOMIC DNA]</scope>
    <source>
        <strain evidence="2">ANa2</strain>
        <tissue evidence="2">Whole body excluding digestive tract and cuticle</tissue>
    </source>
</reference>
<comment type="caution">
    <text evidence="2">The sequence shown here is derived from an EMBL/GenBank/DDBJ whole genome shotgun (WGS) entry which is preliminary data.</text>
</comment>
<name>A0A5N5SX89_9CRUS</name>
<dbReference type="EMBL" id="SEYY01020475">
    <property type="protein sequence ID" value="KAB7497280.1"/>
    <property type="molecule type" value="Genomic_DNA"/>
</dbReference>
<sequence length="768" mass="86600">MIIKLLTLFVHQQKYNHNLPRVGVYKVQKLDFRRTIVQSGSDLFLLGGEKKKRDIHIPQRFRDTNIWKNPSPTLSYGDSFERDRSNKENVPILPNSYKEYIKDFKLSIPWYDVNGVSIWCMFHSCYDCTCLSDGSFYCEVEDQTSLSSECEDIVIDKPYRSSPINNFLPQSLTENKIVSLNFKLNNSVNIQSESQYKGHWTLKHWIHNAYMHSSRTCGYDIQERIVKDMNHDLKGYNLPLPKAPFAMGITLKKKIENEGPKKNVNLNANVLPYSKAVFNDGLGPGISFIPTASQECELYAKFSDNRQLSGIHLKNFEELPPNAAHTSFPKNTSPCYSNVKDVAENLIPNSAICDETSKEDCSTSFISSPTTSTSTTSTSISSSILQTEYLGVLEKDDTKTDKCFSLYEMIKEEEKRGELELDLSPKEEGKAILITESRFRKLINMNIIGIIGLNKAGRCIINTVKSSEDLIKMQRLQQLISNNIIDVGNNMREIFASSAQVDHRIRYVMIRCDAGGQWEIVGIVHRKNKENPSIAAPKPKCHKIKSPMPAMLLNQAKCRAQSPSTSEHSDSVENPPDSLDDRNEGNNPQESHSNLEHISTSHEVINEEIPISKNTVANDLIIEEDVTKIQNPSSETKQSKFENGQNFSLRNVGSGNVSNQEIEIPQNSSEINKLKTEGKAPDKEIQSSDTNASDSSSNLPFSDVLEVEALQLPLKINVADPAKQNVVKRNLDNKPCPLSKKIFRRKEVTHVTKSEVQLIPVFQNPLPN</sequence>
<feature type="region of interest" description="Disordered" evidence="1">
    <location>
        <begin position="556"/>
        <end position="594"/>
    </location>
</feature>
<proteinExistence type="predicted"/>
<dbReference type="AlphaFoldDB" id="A0A5N5SX89"/>
<feature type="compositionally biased region" description="Low complexity" evidence="1">
    <location>
        <begin position="687"/>
        <end position="698"/>
    </location>
</feature>
<feature type="compositionally biased region" description="Polar residues" evidence="1">
    <location>
        <begin position="585"/>
        <end position="594"/>
    </location>
</feature>
<evidence type="ECO:0000313" key="3">
    <source>
        <dbReference type="Proteomes" id="UP000326759"/>
    </source>
</evidence>
<feature type="region of interest" description="Disordered" evidence="1">
    <location>
        <begin position="629"/>
        <end position="699"/>
    </location>
</feature>
<feature type="compositionally biased region" description="Basic and acidic residues" evidence="1">
    <location>
        <begin position="672"/>
        <end position="686"/>
    </location>
</feature>
<keyword evidence="3" id="KW-1185">Reference proteome</keyword>
<feature type="compositionally biased region" description="Polar residues" evidence="1">
    <location>
        <begin position="629"/>
        <end position="671"/>
    </location>
</feature>
<gene>
    <name evidence="2" type="ORF">Anas_10347</name>
</gene>
<dbReference type="OrthoDB" id="6119313at2759"/>
<evidence type="ECO:0000256" key="1">
    <source>
        <dbReference type="SAM" id="MobiDB-lite"/>
    </source>
</evidence>
<accession>A0A5N5SX89</accession>